<dbReference type="eggNOG" id="ENOG50334K0">
    <property type="taxonomic scope" value="Bacteria"/>
</dbReference>
<dbReference type="GO" id="GO:0008270">
    <property type="term" value="F:zinc ion binding"/>
    <property type="evidence" value="ECO:0007669"/>
    <property type="project" value="UniProtKB-KW"/>
</dbReference>
<dbReference type="InterPro" id="IPR007527">
    <property type="entry name" value="Znf_SWIM"/>
</dbReference>
<keyword evidence="1" id="KW-0863">Zinc-finger</keyword>
<dbReference type="KEGG" id="rca:Rcas_1217"/>
<evidence type="ECO:0000313" key="3">
    <source>
        <dbReference type="EMBL" id="ABU57314.1"/>
    </source>
</evidence>
<feature type="domain" description="SWIM-type" evidence="2">
    <location>
        <begin position="125"/>
        <end position="156"/>
    </location>
</feature>
<feature type="domain" description="SWIM-type" evidence="2">
    <location>
        <begin position="38"/>
        <end position="71"/>
    </location>
</feature>
<dbReference type="PROSITE" id="PS50966">
    <property type="entry name" value="ZF_SWIM"/>
    <property type="match status" value="2"/>
</dbReference>
<keyword evidence="1" id="KW-0479">Metal-binding</keyword>
<dbReference type="OrthoDB" id="165488at2"/>
<name>A7NIL4_ROSCS</name>
<evidence type="ECO:0000259" key="2">
    <source>
        <dbReference type="PROSITE" id="PS50966"/>
    </source>
</evidence>
<dbReference type="HOGENOM" id="CLU_1495137_0_0_0"/>
<evidence type="ECO:0000313" key="4">
    <source>
        <dbReference type="Proteomes" id="UP000000263"/>
    </source>
</evidence>
<evidence type="ECO:0000256" key="1">
    <source>
        <dbReference type="PROSITE-ProRule" id="PRU00325"/>
    </source>
</evidence>
<gene>
    <name evidence="3" type="ordered locus">Rcas_1217</name>
</gene>
<organism evidence="3 4">
    <name type="scientific">Roseiflexus castenholzii (strain DSM 13941 / HLO8)</name>
    <dbReference type="NCBI Taxonomy" id="383372"/>
    <lineage>
        <taxon>Bacteria</taxon>
        <taxon>Bacillati</taxon>
        <taxon>Chloroflexota</taxon>
        <taxon>Chloroflexia</taxon>
        <taxon>Chloroflexales</taxon>
        <taxon>Roseiflexineae</taxon>
        <taxon>Roseiflexaceae</taxon>
        <taxon>Roseiflexus</taxon>
    </lineage>
</organism>
<keyword evidence="1" id="KW-0862">Zinc</keyword>
<protein>
    <submittedName>
        <fullName evidence="3">Zinc finger SWIM domain protein</fullName>
    </submittedName>
</protein>
<proteinExistence type="predicted"/>
<keyword evidence="4" id="KW-1185">Reference proteome</keyword>
<dbReference type="AlphaFoldDB" id="A7NIL4"/>
<dbReference type="RefSeq" id="WP_012119744.1">
    <property type="nucleotide sequence ID" value="NC_009767.1"/>
</dbReference>
<accession>A7NIL4</accession>
<sequence length="180" mass="20378">MHSDLIGKIEKARRYAEEPERIALDEITVRFHGGNNDHRVRLVDGRWTCDCEVFHLRGVCAHVMTLQKVLAPMLSADAREPGPVIIHSELISMIEKSRRYAHELDRIEIQALRARFRGNNNDHVLTLNASGWLCDCSTFRVWHTCAHVMALQRILAPMLPAVAREPGAMSIEEHLVGALS</sequence>
<reference evidence="3 4" key="1">
    <citation type="submission" date="2007-08" db="EMBL/GenBank/DDBJ databases">
        <title>Complete sequence of Roseiflexus castenholzii DSM 13941.</title>
        <authorList>
            <consortium name="US DOE Joint Genome Institute"/>
            <person name="Copeland A."/>
            <person name="Lucas S."/>
            <person name="Lapidus A."/>
            <person name="Barry K."/>
            <person name="Glavina del Rio T."/>
            <person name="Dalin E."/>
            <person name="Tice H."/>
            <person name="Pitluck S."/>
            <person name="Thompson L.S."/>
            <person name="Brettin T."/>
            <person name="Bruce D."/>
            <person name="Detter J.C."/>
            <person name="Han C."/>
            <person name="Tapia R."/>
            <person name="Schmutz J."/>
            <person name="Larimer F."/>
            <person name="Land M."/>
            <person name="Hauser L."/>
            <person name="Kyrpides N."/>
            <person name="Mikhailova N."/>
            <person name="Bryant D.A."/>
            <person name="Hanada S."/>
            <person name="Tsukatani Y."/>
            <person name="Richardson P."/>
        </authorList>
    </citation>
    <scope>NUCLEOTIDE SEQUENCE [LARGE SCALE GENOMIC DNA]</scope>
    <source>
        <strain evidence="4">DSM 13941 / HLO8</strain>
    </source>
</reference>
<dbReference type="Proteomes" id="UP000000263">
    <property type="component" value="Chromosome"/>
</dbReference>
<dbReference type="EMBL" id="CP000804">
    <property type="protein sequence ID" value="ABU57314.1"/>
    <property type="molecule type" value="Genomic_DNA"/>
</dbReference>